<gene>
    <name evidence="1" type="ORF">OE105_03870</name>
</gene>
<accession>A0A9E8M2K8</accession>
<protein>
    <submittedName>
        <fullName evidence="1">Uncharacterized protein</fullName>
    </submittedName>
</protein>
<dbReference type="Proteomes" id="UP001164726">
    <property type="component" value="Chromosome"/>
</dbReference>
<name>A0A9E8M2K8_9BACI</name>
<proteinExistence type="predicted"/>
<sequence length="157" mass="18040">MVIGNMNSKQPKYNPQPQADWDTYTFEQYINEEADLVAFVTVQKVEDKPKINKDDLDAKLSTLQLDEILFNKLPNTSIKNVLLDQATEFVQPGEKYLMFLTKKGEYFYEIGAEGKIKLNGGEFKTHIKGIEGEYTQEEFAKQFEVKVEELKESNSGN</sequence>
<keyword evidence="2" id="KW-1185">Reference proteome</keyword>
<dbReference type="KEGG" id="fhl:OE105_03870"/>
<reference evidence="1" key="1">
    <citation type="submission" date="2022-09" db="EMBL/GenBank/DDBJ databases">
        <title>Complete Genomes of Fervidibacillus albus and Fervidibacillus halotolerans isolated from tidal flat sediments.</title>
        <authorList>
            <person name="Kwon K.K."/>
            <person name="Yang S.-H."/>
            <person name="Park M.J."/>
            <person name="Oh H.-M."/>
        </authorList>
    </citation>
    <scope>NUCLEOTIDE SEQUENCE</scope>
    <source>
        <strain evidence="1">MEBiC13594</strain>
    </source>
</reference>
<organism evidence="1 2">
    <name type="scientific">Fervidibacillus halotolerans</name>
    <dbReference type="NCBI Taxonomy" id="2980027"/>
    <lineage>
        <taxon>Bacteria</taxon>
        <taxon>Bacillati</taxon>
        <taxon>Bacillota</taxon>
        <taxon>Bacilli</taxon>
        <taxon>Bacillales</taxon>
        <taxon>Bacillaceae</taxon>
        <taxon>Fervidibacillus</taxon>
    </lineage>
</organism>
<evidence type="ECO:0000313" key="1">
    <source>
        <dbReference type="EMBL" id="WAA13269.1"/>
    </source>
</evidence>
<dbReference type="AlphaFoldDB" id="A0A9E8M2K8"/>
<dbReference type="EMBL" id="CP106877">
    <property type="protein sequence ID" value="WAA13269.1"/>
    <property type="molecule type" value="Genomic_DNA"/>
</dbReference>
<evidence type="ECO:0000313" key="2">
    <source>
        <dbReference type="Proteomes" id="UP001164726"/>
    </source>
</evidence>
<dbReference type="RefSeq" id="WP_275421423.1">
    <property type="nucleotide sequence ID" value="NZ_CP106877.1"/>
</dbReference>